<dbReference type="STRING" id="426701.SAMN04488098_102226"/>
<evidence type="ECO:0000256" key="3">
    <source>
        <dbReference type="ARBA" id="ARBA00023125"/>
    </source>
</evidence>
<dbReference type="InterPro" id="IPR012337">
    <property type="entry name" value="RNaseH-like_sf"/>
</dbReference>
<dbReference type="OrthoDB" id="368860at2"/>
<dbReference type="Proteomes" id="UP000199433">
    <property type="component" value="Unassembled WGS sequence"/>
</dbReference>
<evidence type="ECO:0000313" key="7">
    <source>
        <dbReference type="Proteomes" id="UP000199433"/>
    </source>
</evidence>
<dbReference type="GO" id="GO:0004803">
    <property type="term" value="F:transposase activity"/>
    <property type="evidence" value="ECO:0007669"/>
    <property type="project" value="InterPro"/>
</dbReference>
<keyword evidence="3" id="KW-0238">DNA-binding</keyword>
<dbReference type="Pfam" id="PF01609">
    <property type="entry name" value="DDE_Tnp_1"/>
    <property type="match status" value="1"/>
</dbReference>
<dbReference type="NCBIfam" id="NF033592">
    <property type="entry name" value="transpos_IS4_1"/>
    <property type="match status" value="1"/>
</dbReference>
<evidence type="ECO:0000256" key="2">
    <source>
        <dbReference type="ARBA" id="ARBA00022578"/>
    </source>
</evidence>
<evidence type="ECO:0000313" key="6">
    <source>
        <dbReference type="EMBL" id="SDK30606.1"/>
    </source>
</evidence>
<organism evidence="6 7">
    <name type="scientific">Alkalibacterium thalassium</name>
    <dbReference type="NCBI Taxonomy" id="426701"/>
    <lineage>
        <taxon>Bacteria</taxon>
        <taxon>Bacillati</taxon>
        <taxon>Bacillota</taxon>
        <taxon>Bacilli</taxon>
        <taxon>Lactobacillales</taxon>
        <taxon>Carnobacteriaceae</taxon>
        <taxon>Alkalibacterium</taxon>
    </lineage>
</organism>
<sequence>MDKYKTKMTINKWFSSIKLEQLSSDSRQAIEQFDRYAKKLTFMKAIKLFLYAINDETESLRHLNQQLVNPNLKKVMGIDSISYSQLSRALRALEPSVLLEIFNHLLSLVHKKTEIKSKEKLYLIDSSTFSFSKNSYPWAHFRPTKAGIKLHLKVCFMNESWVHPEQFEVSPASEHDHEHLDVFINQPLATYIFDRGYLDFAQFDQMHWDGYFFVSRIKKNTKVHVQAHLAVPKGTGIISDQLVQLGSQVYLTSLFRLVTIERKQQANLRIITNRMDVSAEEISKMYQSRWQIDLFFKHIKQHMTIKNYFSKSEEGVENQVILALIVYLLTLLIKLELDLKQTVFHVLRHLRALQYEPFELFKAIFEPD</sequence>
<dbReference type="PANTHER" id="PTHR33258:SF1">
    <property type="entry name" value="TRANSPOSASE INSL FOR INSERTION SEQUENCE ELEMENT IS186A-RELATED"/>
    <property type="match status" value="1"/>
</dbReference>
<name>A0A1G9ATF1_9LACT</name>
<dbReference type="RefSeq" id="WP_091266899.1">
    <property type="nucleotide sequence ID" value="NZ_FNFK01000022.1"/>
</dbReference>
<proteinExistence type="inferred from homology"/>
<dbReference type="SUPFAM" id="SSF53098">
    <property type="entry name" value="Ribonuclease H-like"/>
    <property type="match status" value="1"/>
</dbReference>
<evidence type="ECO:0000256" key="1">
    <source>
        <dbReference type="ARBA" id="ARBA00010075"/>
    </source>
</evidence>
<dbReference type="GO" id="GO:0003677">
    <property type="term" value="F:DNA binding"/>
    <property type="evidence" value="ECO:0007669"/>
    <property type="project" value="UniProtKB-KW"/>
</dbReference>
<dbReference type="GO" id="GO:0006313">
    <property type="term" value="P:DNA transposition"/>
    <property type="evidence" value="ECO:0007669"/>
    <property type="project" value="InterPro"/>
</dbReference>
<accession>A0A1G9ATF1</accession>
<dbReference type="InterPro" id="IPR047952">
    <property type="entry name" value="Transpos_IS4"/>
</dbReference>
<reference evidence="7" key="1">
    <citation type="submission" date="2016-10" db="EMBL/GenBank/DDBJ databases">
        <authorList>
            <person name="Varghese N."/>
            <person name="Submissions S."/>
        </authorList>
    </citation>
    <scope>NUCLEOTIDE SEQUENCE [LARGE SCALE GENOMIC DNA]</scope>
    <source>
        <strain evidence="7">DSM 19181</strain>
    </source>
</reference>
<dbReference type="AlphaFoldDB" id="A0A1G9ATF1"/>
<evidence type="ECO:0000256" key="4">
    <source>
        <dbReference type="ARBA" id="ARBA00023172"/>
    </source>
</evidence>
<keyword evidence="2" id="KW-0815">Transposition</keyword>
<evidence type="ECO:0000259" key="5">
    <source>
        <dbReference type="Pfam" id="PF01609"/>
    </source>
</evidence>
<keyword evidence="4" id="KW-0233">DNA recombination</keyword>
<keyword evidence="7" id="KW-1185">Reference proteome</keyword>
<feature type="domain" description="Transposase IS4-like" evidence="5">
    <location>
        <begin position="117"/>
        <end position="329"/>
    </location>
</feature>
<protein>
    <submittedName>
        <fullName evidence="6">Transposase DDE domain-containing protein</fullName>
    </submittedName>
</protein>
<dbReference type="InterPro" id="IPR002559">
    <property type="entry name" value="Transposase_11"/>
</dbReference>
<dbReference type="EMBL" id="FNFK01000022">
    <property type="protein sequence ID" value="SDK30606.1"/>
    <property type="molecule type" value="Genomic_DNA"/>
</dbReference>
<dbReference type="PANTHER" id="PTHR33258">
    <property type="entry name" value="TRANSPOSASE INSL FOR INSERTION SEQUENCE ELEMENT IS186A-RELATED"/>
    <property type="match status" value="1"/>
</dbReference>
<gene>
    <name evidence="6" type="ORF">SAMN04488098_102226</name>
</gene>
<comment type="similarity">
    <text evidence="1">Belongs to the transposase 11 family.</text>
</comment>